<sequence>MSHNGLLFLVCMVVAFRLGMGDCDVPHMEMFSGLVEDRGTGRMVICAWYRLLTIRDIFDFVP</sequence>
<keyword evidence="1" id="KW-0732">Signal</keyword>
<dbReference type="AlphaFoldDB" id="A0A5B7JKB9"/>
<dbReference type="Proteomes" id="UP000324222">
    <property type="component" value="Unassembled WGS sequence"/>
</dbReference>
<reference evidence="2 3" key="1">
    <citation type="submission" date="2019-05" db="EMBL/GenBank/DDBJ databases">
        <title>Another draft genome of Portunus trituberculatus and its Hox gene families provides insights of decapod evolution.</title>
        <authorList>
            <person name="Jeong J.-H."/>
            <person name="Song I."/>
            <person name="Kim S."/>
            <person name="Choi T."/>
            <person name="Kim D."/>
            <person name="Ryu S."/>
            <person name="Kim W."/>
        </authorList>
    </citation>
    <scope>NUCLEOTIDE SEQUENCE [LARGE SCALE GENOMIC DNA]</scope>
    <source>
        <tissue evidence="2">Muscle</tissue>
    </source>
</reference>
<evidence type="ECO:0000256" key="1">
    <source>
        <dbReference type="SAM" id="SignalP"/>
    </source>
</evidence>
<gene>
    <name evidence="2" type="ORF">E2C01_090217</name>
</gene>
<protein>
    <recommendedName>
        <fullName evidence="4">Secreted protein</fullName>
    </recommendedName>
</protein>
<evidence type="ECO:0000313" key="3">
    <source>
        <dbReference type="Proteomes" id="UP000324222"/>
    </source>
</evidence>
<evidence type="ECO:0000313" key="2">
    <source>
        <dbReference type="EMBL" id="MPC95025.1"/>
    </source>
</evidence>
<name>A0A5B7JKB9_PORTR</name>
<comment type="caution">
    <text evidence="2">The sequence shown here is derived from an EMBL/GenBank/DDBJ whole genome shotgun (WGS) entry which is preliminary data.</text>
</comment>
<keyword evidence="3" id="KW-1185">Reference proteome</keyword>
<feature type="signal peptide" evidence="1">
    <location>
        <begin position="1"/>
        <end position="21"/>
    </location>
</feature>
<dbReference type="EMBL" id="VSRR010100737">
    <property type="protein sequence ID" value="MPC95025.1"/>
    <property type="molecule type" value="Genomic_DNA"/>
</dbReference>
<evidence type="ECO:0008006" key="4">
    <source>
        <dbReference type="Google" id="ProtNLM"/>
    </source>
</evidence>
<accession>A0A5B7JKB9</accession>
<feature type="chain" id="PRO_5022968234" description="Secreted protein" evidence="1">
    <location>
        <begin position="22"/>
        <end position="62"/>
    </location>
</feature>
<organism evidence="2 3">
    <name type="scientific">Portunus trituberculatus</name>
    <name type="common">Swimming crab</name>
    <name type="synonym">Neptunus trituberculatus</name>
    <dbReference type="NCBI Taxonomy" id="210409"/>
    <lineage>
        <taxon>Eukaryota</taxon>
        <taxon>Metazoa</taxon>
        <taxon>Ecdysozoa</taxon>
        <taxon>Arthropoda</taxon>
        <taxon>Crustacea</taxon>
        <taxon>Multicrustacea</taxon>
        <taxon>Malacostraca</taxon>
        <taxon>Eumalacostraca</taxon>
        <taxon>Eucarida</taxon>
        <taxon>Decapoda</taxon>
        <taxon>Pleocyemata</taxon>
        <taxon>Brachyura</taxon>
        <taxon>Eubrachyura</taxon>
        <taxon>Portunoidea</taxon>
        <taxon>Portunidae</taxon>
        <taxon>Portuninae</taxon>
        <taxon>Portunus</taxon>
    </lineage>
</organism>
<proteinExistence type="predicted"/>